<evidence type="ECO:0000256" key="6">
    <source>
        <dbReference type="SAM" id="Phobius"/>
    </source>
</evidence>
<evidence type="ECO:0000256" key="2">
    <source>
        <dbReference type="ARBA" id="ARBA00022481"/>
    </source>
</evidence>
<dbReference type="InterPro" id="IPR045584">
    <property type="entry name" value="Pilin-like"/>
</dbReference>
<keyword evidence="4 6" id="KW-1133">Transmembrane helix</keyword>
<dbReference type="GO" id="GO:0015628">
    <property type="term" value="P:protein secretion by the type II secretion system"/>
    <property type="evidence" value="ECO:0007669"/>
    <property type="project" value="InterPro"/>
</dbReference>
<gene>
    <name evidence="7" type="ORF">A3F15_01730</name>
</gene>
<dbReference type="Proteomes" id="UP000177078">
    <property type="component" value="Unassembled WGS sequence"/>
</dbReference>
<dbReference type="NCBIfam" id="TIGR02532">
    <property type="entry name" value="IV_pilin_GFxxxE"/>
    <property type="match status" value="1"/>
</dbReference>
<reference evidence="7 8" key="1">
    <citation type="journal article" date="2016" name="Nat. Commun.">
        <title>Thousands of microbial genomes shed light on interconnected biogeochemical processes in an aquifer system.</title>
        <authorList>
            <person name="Anantharaman K."/>
            <person name="Brown C.T."/>
            <person name="Hug L.A."/>
            <person name="Sharon I."/>
            <person name="Castelle C.J."/>
            <person name="Probst A.J."/>
            <person name="Thomas B.C."/>
            <person name="Singh A."/>
            <person name="Wilkins M.J."/>
            <person name="Karaoz U."/>
            <person name="Brodie E.L."/>
            <person name="Williams K.H."/>
            <person name="Hubbard S.S."/>
            <person name="Banfield J.F."/>
        </authorList>
    </citation>
    <scope>NUCLEOTIDE SEQUENCE [LARGE SCALE GENOMIC DNA]</scope>
</reference>
<sequence length="142" mass="14528">MQIFTNRKKGFTLIELLVVIAIIGILASIVLVALGGARAKARDARIKAELQQYRARAEIIYDNNDFAYDAPVDVCNIGVGGDQSLIDLAGDIATQNGGTSVVCSSATGAFCVSSVLATSGQTACVDSAGKTGTVACAAQACP</sequence>
<dbReference type="PRINTS" id="PR00885">
    <property type="entry name" value="BCTERIALGSPH"/>
</dbReference>
<dbReference type="PROSITE" id="PS00409">
    <property type="entry name" value="PROKAR_NTER_METHYL"/>
    <property type="match status" value="1"/>
</dbReference>
<dbReference type="Pfam" id="PF07963">
    <property type="entry name" value="N_methyl"/>
    <property type="match status" value="1"/>
</dbReference>
<proteinExistence type="predicted"/>
<organism evidence="7 8">
    <name type="scientific">Candidatus Wildermuthbacteria bacterium RIFCSPHIGHO2_12_FULL_40_12</name>
    <dbReference type="NCBI Taxonomy" id="1802457"/>
    <lineage>
        <taxon>Bacteria</taxon>
        <taxon>Candidatus Wildermuthiibacteriota</taxon>
    </lineage>
</organism>
<evidence type="ECO:0000313" key="8">
    <source>
        <dbReference type="Proteomes" id="UP000177078"/>
    </source>
</evidence>
<evidence type="ECO:0000256" key="4">
    <source>
        <dbReference type="ARBA" id="ARBA00022989"/>
    </source>
</evidence>
<dbReference type="Gene3D" id="3.30.700.10">
    <property type="entry name" value="Glycoprotein, Type 4 Pilin"/>
    <property type="match status" value="1"/>
</dbReference>
<evidence type="ECO:0008006" key="9">
    <source>
        <dbReference type="Google" id="ProtNLM"/>
    </source>
</evidence>
<accession>A0A1G2RAW2</accession>
<dbReference type="GO" id="GO:0015627">
    <property type="term" value="C:type II protein secretion system complex"/>
    <property type="evidence" value="ECO:0007669"/>
    <property type="project" value="InterPro"/>
</dbReference>
<name>A0A1G2RAW2_9BACT</name>
<feature type="transmembrane region" description="Helical" evidence="6">
    <location>
        <begin position="12"/>
        <end position="37"/>
    </location>
</feature>
<dbReference type="GO" id="GO:0016020">
    <property type="term" value="C:membrane"/>
    <property type="evidence" value="ECO:0007669"/>
    <property type="project" value="UniProtKB-SubCell"/>
</dbReference>
<comment type="caution">
    <text evidence="7">The sequence shown here is derived from an EMBL/GenBank/DDBJ whole genome shotgun (WGS) entry which is preliminary data.</text>
</comment>
<dbReference type="InterPro" id="IPR002416">
    <property type="entry name" value="T2SS_protein-GspH"/>
</dbReference>
<dbReference type="STRING" id="1802457.A3F15_01730"/>
<evidence type="ECO:0000256" key="1">
    <source>
        <dbReference type="ARBA" id="ARBA00004167"/>
    </source>
</evidence>
<keyword evidence="3 6" id="KW-0812">Transmembrane</keyword>
<dbReference type="AlphaFoldDB" id="A0A1G2RAW2"/>
<protein>
    <recommendedName>
        <fullName evidence="9">Type II secretion system protein GspG C-terminal domain-containing protein</fullName>
    </recommendedName>
</protein>
<keyword evidence="2" id="KW-0488">Methylation</keyword>
<keyword evidence="5 6" id="KW-0472">Membrane</keyword>
<evidence type="ECO:0000256" key="5">
    <source>
        <dbReference type="ARBA" id="ARBA00023136"/>
    </source>
</evidence>
<dbReference type="PANTHER" id="PTHR30093">
    <property type="entry name" value="GENERAL SECRETION PATHWAY PROTEIN G"/>
    <property type="match status" value="1"/>
</dbReference>
<dbReference type="SUPFAM" id="SSF54523">
    <property type="entry name" value="Pili subunits"/>
    <property type="match status" value="1"/>
</dbReference>
<dbReference type="EMBL" id="MHUC01000040">
    <property type="protein sequence ID" value="OHA70006.1"/>
    <property type="molecule type" value="Genomic_DNA"/>
</dbReference>
<evidence type="ECO:0000313" key="7">
    <source>
        <dbReference type="EMBL" id="OHA70006.1"/>
    </source>
</evidence>
<dbReference type="PANTHER" id="PTHR30093:SF44">
    <property type="entry name" value="TYPE II SECRETION SYSTEM CORE PROTEIN G"/>
    <property type="match status" value="1"/>
</dbReference>
<dbReference type="InterPro" id="IPR012902">
    <property type="entry name" value="N_methyl_site"/>
</dbReference>
<comment type="subcellular location">
    <subcellularLocation>
        <location evidence="1">Membrane</location>
        <topology evidence="1">Single-pass membrane protein</topology>
    </subcellularLocation>
</comment>
<evidence type="ECO:0000256" key="3">
    <source>
        <dbReference type="ARBA" id="ARBA00022692"/>
    </source>
</evidence>